<sequence>MASGVDGGWRMALLASRGVLQAEGSQALGFLQGILSNDMRKLENAGPDQPPVYATILTPKGKFLHDVFVVPHPGSWWRRDPRLPDLGFRGLLPASDPAGESAQGLPGVGEDEYRALRYRLGVAEGETEIPAGQAAPLDYNVDVLNGVSYTKGCYVGQERNSFTHYRGVIRKRLMPVRLEPLERPEQGAGAAPPPPQPASLAPGTEVLDAASGRSVGQLRGAVADDQGGCVGIAYLKLDAALAAAEGRGRELIVSGAAPGREAQGDGEEGAGAPPSAASAWRVVPARPAWWPVEWGREEAGEAAGGA</sequence>
<keyword evidence="7" id="KW-1185">Reference proteome</keyword>
<evidence type="ECO:0000256" key="3">
    <source>
        <dbReference type="ARBA" id="ARBA00023128"/>
    </source>
</evidence>
<dbReference type="InterPro" id="IPR045179">
    <property type="entry name" value="YgfZ/GcvT"/>
</dbReference>
<dbReference type="Pfam" id="PF25455">
    <property type="entry name" value="Beta-barrel_CAF17_C"/>
    <property type="match status" value="1"/>
</dbReference>
<dbReference type="OrthoDB" id="191995at2759"/>
<feature type="domain" description="CAF17 C-terminal" evidence="5">
    <location>
        <begin position="170"/>
        <end position="291"/>
    </location>
</feature>
<dbReference type="GO" id="GO:0005759">
    <property type="term" value="C:mitochondrial matrix"/>
    <property type="evidence" value="ECO:0007669"/>
    <property type="project" value="TreeGrafter"/>
</dbReference>
<evidence type="ECO:0000256" key="4">
    <source>
        <dbReference type="SAM" id="MobiDB-lite"/>
    </source>
</evidence>
<evidence type="ECO:0000259" key="5">
    <source>
        <dbReference type="Pfam" id="PF25455"/>
    </source>
</evidence>
<evidence type="ECO:0000256" key="2">
    <source>
        <dbReference type="ARBA" id="ARBA00022946"/>
    </source>
</evidence>
<name>A0A150GAW1_GONPE</name>
<dbReference type="NCBIfam" id="TIGR03317">
    <property type="entry name" value="ygfZ_signature"/>
    <property type="match status" value="1"/>
</dbReference>
<dbReference type="Gene3D" id="3.30.1360.120">
    <property type="entry name" value="Probable tRNA modification gtpase trme, domain 1"/>
    <property type="match status" value="2"/>
</dbReference>
<feature type="region of interest" description="Disordered" evidence="4">
    <location>
        <begin position="259"/>
        <end position="278"/>
    </location>
</feature>
<keyword evidence="3" id="KW-0496">Mitochondrion</keyword>
<comment type="subcellular location">
    <subcellularLocation>
        <location evidence="1">Mitochondrion</location>
    </subcellularLocation>
</comment>
<dbReference type="AlphaFoldDB" id="A0A150GAW1"/>
<evidence type="ECO:0000313" key="6">
    <source>
        <dbReference type="EMBL" id="KXZ46958.1"/>
    </source>
</evidence>
<dbReference type="InterPro" id="IPR057460">
    <property type="entry name" value="CAF17_C"/>
</dbReference>
<accession>A0A150GAW1</accession>
<dbReference type="STRING" id="33097.A0A150GAW1"/>
<dbReference type="EMBL" id="LSYV01000040">
    <property type="protein sequence ID" value="KXZ46958.1"/>
    <property type="molecule type" value="Genomic_DNA"/>
</dbReference>
<dbReference type="InterPro" id="IPR017703">
    <property type="entry name" value="YgfZ/GCV_T_CS"/>
</dbReference>
<protein>
    <recommendedName>
        <fullName evidence="5">CAF17 C-terminal domain-containing protein</fullName>
    </recommendedName>
</protein>
<comment type="caution">
    <text evidence="6">The sequence shown here is derived from an EMBL/GenBank/DDBJ whole genome shotgun (WGS) entry which is preliminary data.</text>
</comment>
<dbReference type="PANTHER" id="PTHR22602:SF0">
    <property type="entry name" value="TRANSFERASE CAF17, MITOCHONDRIAL-RELATED"/>
    <property type="match status" value="1"/>
</dbReference>
<dbReference type="GO" id="GO:0016226">
    <property type="term" value="P:iron-sulfur cluster assembly"/>
    <property type="evidence" value="ECO:0007669"/>
    <property type="project" value="TreeGrafter"/>
</dbReference>
<evidence type="ECO:0000313" key="7">
    <source>
        <dbReference type="Proteomes" id="UP000075714"/>
    </source>
</evidence>
<dbReference type="PANTHER" id="PTHR22602">
    <property type="entry name" value="TRANSFERASE CAF17, MITOCHONDRIAL-RELATED"/>
    <property type="match status" value="1"/>
</dbReference>
<reference evidence="7" key="1">
    <citation type="journal article" date="2016" name="Nat. Commun.">
        <title>The Gonium pectorale genome demonstrates co-option of cell cycle regulation during the evolution of multicellularity.</title>
        <authorList>
            <person name="Hanschen E.R."/>
            <person name="Marriage T.N."/>
            <person name="Ferris P.J."/>
            <person name="Hamaji T."/>
            <person name="Toyoda A."/>
            <person name="Fujiyama A."/>
            <person name="Neme R."/>
            <person name="Noguchi H."/>
            <person name="Minakuchi Y."/>
            <person name="Suzuki M."/>
            <person name="Kawai-Toyooka H."/>
            <person name="Smith D.R."/>
            <person name="Sparks H."/>
            <person name="Anderson J."/>
            <person name="Bakaric R."/>
            <person name="Luria V."/>
            <person name="Karger A."/>
            <person name="Kirschner M.W."/>
            <person name="Durand P.M."/>
            <person name="Michod R.E."/>
            <person name="Nozaki H."/>
            <person name="Olson B.J."/>
        </authorList>
    </citation>
    <scope>NUCLEOTIDE SEQUENCE [LARGE SCALE GENOMIC DNA]</scope>
    <source>
        <strain evidence="7">NIES-2863</strain>
    </source>
</reference>
<organism evidence="6 7">
    <name type="scientific">Gonium pectorale</name>
    <name type="common">Green alga</name>
    <dbReference type="NCBI Taxonomy" id="33097"/>
    <lineage>
        <taxon>Eukaryota</taxon>
        <taxon>Viridiplantae</taxon>
        <taxon>Chlorophyta</taxon>
        <taxon>core chlorophytes</taxon>
        <taxon>Chlorophyceae</taxon>
        <taxon>CS clade</taxon>
        <taxon>Chlamydomonadales</taxon>
        <taxon>Volvocaceae</taxon>
        <taxon>Gonium</taxon>
    </lineage>
</organism>
<evidence type="ECO:0000256" key="1">
    <source>
        <dbReference type="ARBA" id="ARBA00004173"/>
    </source>
</evidence>
<dbReference type="InterPro" id="IPR027266">
    <property type="entry name" value="TrmE/GcvT-like"/>
</dbReference>
<gene>
    <name evidence="6" type="ORF">GPECTOR_39g452</name>
</gene>
<dbReference type="Proteomes" id="UP000075714">
    <property type="component" value="Unassembled WGS sequence"/>
</dbReference>
<proteinExistence type="predicted"/>
<dbReference type="SUPFAM" id="SSF103025">
    <property type="entry name" value="Folate-binding domain"/>
    <property type="match status" value="1"/>
</dbReference>
<keyword evidence="2" id="KW-0809">Transit peptide</keyword>